<name>A0A317D431_9ACTN</name>
<dbReference type="Gene3D" id="3.40.50.280">
    <property type="entry name" value="Cobalamin-binding domain"/>
    <property type="match status" value="1"/>
</dbReference>
<organism evidence="8 9">
    <name type="scientific">Micromonospora acroterricola</name>
    <dbReference type="NCBI Taxonomy" id="2202421"/>
    <lineage>
        <taxon>Bacteria</taxon>
        <taxon>Bacillati</taxon>
        <taxon>Actinomycetota</taxon>
        <taxon>Actinomycetes</taxon>
        <taxon>Micromonosporales</taxon>
        <taxon>Micromonosporaceae</taxon>
        <taxon>Micromonospora</taxon>
    </lineage>
</organism>
<dbReference type="InterPro" id="IPR036724">
    <property type="entry name" value="Cobalamin-bd_sf"/>
</dbReference>
<feature type="domain" description="Radical SAM core" evidence="7">
    <location>
        <begin position="225"/>
        <end position="480"/>
    </location>
</feature>
<evidence type="ECO:0000313" key="8">
    <source>
        <dbReference type="EMBL" id="PWR09469.1"/>
    </source>
</evidence>
<evidence type="ECO:0000259" key="7">
    <source>
        <dbReference type="PROSITE" id="PS51918"/>
    </source>
</evidence>
<keyword evidence="9" id="KW-1185">Reference proteome</keyword>
<protein>
    <submittedName>
        <fullName evidence="8">Uncharacterized protein</fullName>
    </submittedName>
</protein>
<evidence type="ECO:0000256" key="3">
    <source>
        <dbReference type="ARBA" id="ARBA00022723"/>
    </source>
</evidence>
<keyword evidence="4" id="KW-0408">Iron</keyword>
<dbReference type="InterPro" id="IPR051198">
    <property type="entry name" value="BchE-like"/>
</dbReference>
<dbReference type="InterPro" id="IPR023404">
    <property type="entry name" value="rSAM_horseshoe"/>
</dbReference>
<dbReference type="SFLD" id="SFLDS00029">
    <property type="entry name" value="Radical_SAM"/>
    <property type="match status" value="1"/>
</dbReference>
<feature type="domain" description="B12-binding" evidence="6">
    <location>
        <begin position="31"/>
        <end position="175"/>
    </location>
</feature>
<dbReference type="GO" id="GO:0005829">
    <property type="term" value="C:cytosol"/>
    <property type="evidence" value="ECO:0007669"/>
    <property type="project" value="TreeGrafter"/>
</dbReference>
<reference evidence="8 9" key="1">
    <citation type="submission" date="2018-05" db="EMBL/GenBank/DDBJ databases">
        <title>Micromonospora atacamensis sp. nov., a novel actinobacteria isolated from high altitude Atacama Desert soil.</title>
        <authorList>
            <person name="Carro L."/>
            <person name="Golinska P."/>
            <person name="Klenk H.-P."/>
            <person name="Goodfellow M."/>
        </authorList>
    </citation>
    <scope>NUCLEOTIDE SEQUENCE [LARGE SCALE GENOMIC DNA]</scope>
    <source>
        <strain evidence="8 9">5R2A7</strain>
    </source>
</reference>
<dbReference type="GO" id="GO:0031419">
    <property type="term" value="F:cobalamin binding"/>
    <property type="evidence" value="ECO:0007669"/>
    <property type="project" value="InterPro"/>
</dbReference>
<gene>
    <name evidence="8" type="ORF">DKT68_11980</name>
</gene>
<evidence type="ECO:0000256" key="4">
    <source>
        <dbReference type="ARBA" id="ARBA00023004"/>
    </source>
</evidence>
<evidence type="ECO:0000256" key="2">
    <source>
        <dbReference type="ARBA" id="ARBA00022691"/>
    </source>
</evidence>
<dbReference type="OrthoDB" id="5298546at2"/>
<dbReference type="SUPFAM" id="SSF102114">
    <property type="entry name" value="Radical SAM enzymes"/>
    <property type="match status" value="1"/>
</dbReference>
<dbReference type="Proteomes" id="UP000245410">
    <property type="component" value="Unassembled WGS sequence"/>
</dbReference>
<keyword evidence="2" id="KW-0949">S-adenosyl-L-methionine</keyword>
<dbReference type="EMBL" id="QGKR01000178">
    <property type="protein sequence ID" value="PWR09469.1"/>
    <property type="molecule type" value="Genomic_DNA"/>
</dbReference>
<dbReference type="Pfam" id="PF02310">
    <property type="entry name" value="B12-binding"/>
    <property type="match status" value="1"/>
</dbReference>
<dbReference type="InterPro" id="IPR007197">
    <property type="entry name" value="rSAM"/>
</dbReference>
<evidence type="ECO:0000259" key="6">
    <source>
        <dbReference type="PROSITE" id="PS51332"/>
    </source>
</evidence>
<evidence type="ECO:0000313" key="9">
    <source>
        <dbReference type="Proteomes" id="UP000245410"/>
    </source>
</evidence>
<dbReference type="InterPro" id="IPR006158">
    <property type="entry name" value="Cobalamin-bd"/>
</dbReference>
<dbReference type="GO" id="GO:0046872">
    <property type="term" value="F:metal ion binding"/>
    <property type="evidence" value="ECO:0007669"/>
    <property type="project" value="UniProtKB-KW"/>
</dbReference>
<keyword evidence="5" id="KW-0411">Iron-sulfur</keyword>
<dbReference type="PROSITE" id="PS51918">
    <property type="entry name" value="RADICAL_SAM"/>
    <property type="match status" value="1"/>
</dbReference>
<dbReference type="RefSeq" id="WP_109817490.1">
    <property type="nucleotide sequence ID" value="NZ_QGKR01000178.1"/>
</dbReference>
<evidence type="ECO:0000256" key="1">
    <source>
        <dbReference type="ARBA" id="ARBA00001966"/>
    </source>
</evidence>
<evidence type="ECO:0000256" key="5">
    <source>
        <dbReference type="ARBA" id="ARBA00023014"/>
    </source>
</evidence>
<dbReference type="PANTHER" id="PTHR43409:SF7">
    <property type="entry name" value="BLL1977 PROTEIN"/>
    <property type="match status" value="1"/>
</dbReference>
<comment type="caution">
    <text evidence="8">The sequence shown here is derived from an EMBL/GenBank/DDBJ whole genome shotgun (WGS) entry which is preliminary data.</text>
</comment>
<dbReference type="PROSITE" id="PS51332">
    <property type="entry name" value="B12_BINDING"/>
    <property type="match status" value="1"/>
</dbReference>
<comment type="cofactor">
    <cofactor evidence="1">
        <name>[4Fe-4S] cluster</name>
        <dbReference type="ChEBI" id="CHEBI:49883"/>
    </cofactor>
</comment>
<dbReference type="Pfam" id="PF04055">
    <property type="entry name" value="Radical_SAM"/>
    <property type="match status" value="1"/>
</dbReference>
<accession>A0A317D431</accession>
<dbReference type="AlphaFoldDB" id="A0A317D431"/>
<dbReference type="SFLD" id="SFLDG01082">
    <property type="entry name" value="B12-binding_domain_containing"/>
    <property type="match status" value="1"/>
</dbReference>
<keyword evidence="3" id="KW-0479">Metal-binding</keyword>
<sequence length="524" mass="59546">MRVTLLYAPYPGQSFRDEDTTISPVRVRNPKSALVTLAAGARAYLREWGVDAEFKIVDTQVDDGEPEHYASFQYGPRTIDCHRYGGPFEAYADEARSADIIGISNNFTNSARVVADFAKFLKQVNPDALIVGGGMDVTARPEWYLANGFDVVIQLEGELTFARLIQSRATGQPIEGMVMTRRVGDGLVIMGGAQLNLAELPPMALDLIDDLSVYDDTGEGQPPMTVRAPFTCFETSRGCYRTCSFCATPMRGHYRYMKPDVVRRHFEYLKSMGISNILFQEDNTLSRIQRSGRGTLLHDSGREDTLAIFRMAREMGFSWEFANGLEFGKFLDLGEVDRELMETLFWNDTSGDRWVGCYRVQIPLEYLGDEPTKKFNKLRPFQEQLQIVTSMLDLGVRYLTFNMLIGHDDDDMPMIDMYLDRCLQLKARLNEASTEATSYFNVFNRTLLPGTADFRKKSDRLSFNIEETPEVISVYLSPMPSSHLSYYELFEQRLRLTEALNGSLIDQYDGIYRPRVQKESVPVV</sequence>
<dbReference type="SUPFAM" id="SSF52242">
    <property type="entry name" value="Cobalamin (vitamin B12)-binding domain"/>
    <property type="match status" value="1"/>
</dbReference>
<dbReference type="GO" id="GO:0051536">
    <property type="term" value="F:iron-sulfur cluster binding"/>
    <property type="evidence" value="ECO:0007669"/>
    <property type="project" value="UniProtKB-KW"/>
</dbReference>
<proteinExistence type="predicted"/>
<dbReference type="InterPro" id="IPR058240">
    <property type="entry name" value="rSAM_sf"/>
</dbReference>
<dbReference type="Gene3D" id="3.80.30.20">
    <property type="entry name" value="tm_1862 like domain"/>
    <property type="match status" value="1"/>
</dbReference>
<dbReference type="PANTHER" id="PTHR43409">
    <property type="entry name" value="ANAEROBIC MAGNESIUM-PROTOPORPHYRIN IX MONOMETHYL ESTER CYCLASE-RELATED"/>
    <property type="match status" value="1"/>
</dbReference>
<dbReference type="GO" id="GO:0003824">
    <property type="term" value="F:catalytic activity"/>
    <property type="evidence" value="ECO:0007669"/>
    <property type="project" value="InterPro"/>
</dbReference>